<sequence length="297" mass="34292">MGDEVSNLLSKIEKEELNNLQLKAELSPAEVSGKRLQENIEELGQRKAAVLNEIKQLLHQIEQEGSRNAEEKLKQLLNLFRDLDMKDSDFYSTGKQKHLAEGLGIEDSLYVFMEKLKLVKKELGTKLRANLLLKRRLGDVPSQSELIHPIVHFLHTCFFWYEHRFSELYIQIQEKLRQTRKYYATYNALLEIKELMLKEVSLLNSINAQFQEAITSTSGRTKLIDSMEGILKGTRQKLEKVQLGLQTELKNCESLKQKCAASIAEQRHRSSLLKAFQDEFARSERVRSISTLAHFVS</sequence>
<keyword evidence="4" id="KW-1185">Reference proteome</keyword>
<dbReference type="EMBL" id="JAINDJ010000002">
    <property type="protein sequence ID" value="KAG9459384.1"/>
    <property type="molecule type" value="Genomic_DNA"/>
</dbReference>
<dbReference type="InterPro" id="IPR039116">
    <property type="entry name" value="CCDC93"/>
</dbReference>
<accession>A0AAV7FFX5</accession>
<comment type="caution">
    <text evidence="3">The sequence shown here is derived from an EMBL/GenBank/DDBJ whole genome shotgun (WGS) entry which is preliminary data.</text>
</comment>
<evidence type="ECO:0000313" key="4">
    <source>
        <dbReference type="Proteomes" id="UP000825729"/>
    </source>
</evidence>
<protein>
    <recommendedName>
        <fullName evidence="2">CCDC93 coiled-coil domain-containing protein</fullName>
    </recommendedName>
</protein>
<organism evidence="3 4">
    <name type="scientific">Aristolochia fimbriata</name>
    <name type="common">White veined hardy Dutchman's pipe vine</name>
    <dbReference type="NCBI Taxonomy" id="158543"/>
    <lineage>
        <taxon>Eukaryota</taxon>
        <taxon>Viridiplantae</taxon>
        <taxon>Streptophyta</taxon>
        <taxon>Embryophyta</taxon>
        <taxon>Tracheophyta</taxon>
        <taxon>Spermatophyta</taxon>
        <taxon>Magnoliopsida</taxon>
        <taxon>Magnoliidae</taxon>
        <taxon>Piperales</taxon>
        <taxon>Aristolochiaceae</taxon>
        <taxon>Aristolochia</taxon>
    </lineage>
</organism>
<reference evidence="3 4" key="1">
    <citation type="submission" date="2021-07" db="EMBL/GenBank/DDBJ databases">
        <title>The Aristolochia fimbriata genome: insights into angiosperm evolution, floral development and chemical biosynthesis.</title>
        <authorList>
            <person name="Jiao Y."/>
        </authorList>
    </citation>
    <scope>NUCLEOTIDE SEQUENCE [LARGE SCALE GENOMIC DNA]</scope>
    <source>
        <strain evidence="3">IBCAS-2021</strain>
        <tissue evidence="3">Leaf</tissue>
    </source>
</reference>
<dbReference type="GO" id="GO:0006893">
    <property type="term" value="P:Golgi to plasma membrane transport"/>
    <property type="evidence" value="ECO:0007669"/>
    <property type="project" value="TreeGrafter"/>
</dbReference>
<proteinExistence type="predicted"/>
<feature type="domain" description="CCDC93 coiled-coil" evidence="2">
    <location>
        <begin position="114"/>
        <end position="284"/>
    </location>
</feature>
<evidence type="ECO:0000256" key="1">
    <source>
        <dbReference type="SAM" id="Coils"/>
    </source>
</evidence>
<dbReference type="AlphaFoldDB" id="A0AAV7FFX5"/>
<keyword evidence="1" id="KW-0175">Coiled coil</keyword>
<name>A0AAV7FFX5_ARIFI</name>
<gene>
    <name evidence="3" type="ORF">H6P81_003892</name>
</gene>
<evidence type="ECO:0000259" key="2">
    <source>
        <dbReference type="Pfam" id="PF09762"/>
    </source>
</evidence>
<feature type="coiled-coil region" evidence="1">
    <location>
        <begin position="5"/>
        <end position="86"/>
    </location>
</feature>
<evidence type="ECO:0000313" key="3">
    <source>
        <dbReference type="EMBL" id="KAG9459384.1"/>
    </source>
</evidence>
<dbReference type="Proteomes" id="UP000825729">
    <property type="component" value="Unassembled WGS sequence"/>
</dbReference>
<dbReference type="InterPro" id="IPR019159">
    <property type="entry name" value="CCDC93_CC"/>
</dbReference>
<dbReference type="PANTHER" id="PTHR16441:SF0">
    <property type="entry name" value="COILED-COIL DOMAIN-CONTAINING PROTEIN 93"/>
    <property type="match status" value="1"/>
</dbReference>
<dbReference type="Pfam" id="PF09762">
    <property type="entry name" value="CCDC93_CC"/>
    <property type="match status" value="1"/>
</dbReference>
<dbReference type="PANTHER" id="PTHR16441">
    <property type="entry name" value="FIDIPIDINE"/>
    <property type="match status" value="1"/>
</dbReference>